<dbReference type="PANTHER" id="PTHR14344:SF3">
    <property type="entry name" value="WD REPEAT-CONTAINING PROTEIN 6"/>
    <property type="match status" value="1"/>
</dbReference>
<evidence type="ECO:0000256" key="2">
    <source>
        <dbReference type="ARBA" id="ARBA00022490"/>
    </source>
</evidence>
<comment type="subcellular location">
    <subcellularLocation>
        <location evidence="1">Cytoplasm</location>
    </subcellularLocation>
</comment>
<evidence type="ECO:0000256" key="8">
    <source>
        <dbReference type="SAM" id="MobiDB-lite"/>
    </source>
</evidence>
<keyword evidence="10" id="KW-1185">Reference proteome</keyword>
<dbReference type="PROSITE" id="PS50082">
    <property type="entry name" value="WD_REPEATS_2"/>
    <property type="match status" value="2"/>
</dbReference>
<dbReference type="SMART" id="SM00320">
    <property type="entry name" value="WD40"/>
    <property type="match status" value="10"/>
</dbReference>
<organism evidence="9 10">
    <name type="scientific">Hymenoscyphus fraxineus</name>
    <dbReference type="NCBI Taxonomy" id="746836"/>
    <lineage>
        <taxon>Eukaryota</taxon>
        <taxon>Fungi</taxon>
        <taxon>Dikarya</taxon>
        <taxon>Ascomycota</taxon>
        <taxon>Pezizomycotina</taxon>
        <taxon>Leotiomycetes</taxon>
        <taxon>Helotiales</taxon>
        <taxon>Helotiaceae</taxon>
        <taxon>Hymenoscyphus</taxon>
    </lineage>
</organism>
<feature type="region of interest" description="Disordered" evidence="8">
    <location>
        <begin position="475"/>
        <end position="515"/>
    </location>
</feature>
<dbReference type="InterPro" id="IPR019775">
    <property type="entry name" value="WD40_repeat_CS"/>
</dbReference>
<evidence type="ECO:0000256" key="7">
    <source>
        <dbReference type="PROSITE-ProRule" id="PRU00221"/>
    </source>
</evidence>
<feature type="repeat" description="WD" evidence="7">
    <location>
        <begin position="235"/>
        <end position="276"/>
    </location>
</feature>
<evidence type="ECO:0000256" key="6">
    <source>
        <dbReference type="ARBA" id="ARBA00038255"/>
    </source>
</evidence>
<dbReference type="InterPro" id="IPR051973">
    <property type="entry name" value="tRNA_Anticodon_Mtase-Reg"/>
</dbReference>
<dbReference type="GO" id="GO:0030488">
    <property type="term" value="P:tRNA methylation"/>
    <property type="evidence" value="ECO:0007669"/>
    <property type="project" value="TreeGrafter"/>
</dbReference>
<dbReference type="Gene3D" id="2.130.10.10">
    <property type="entry name" value="YVTN repeat-like/Quinoprotein amine dehydrogenase"/>
    <property type="match status" value="3"/>
</dbReference>
<dbReference type="SUPFAM" id="SSF50978">
    <property type="entry name" value="WD40 repeat-like"/>
    <property type="match status" value="2"/>
</dbReference>
<keyword evidence="5" id="KW-0677">Repeat</keyword>
<reference evidence="9" key="1">
    <citation type="submission" date="2021-07" db="EMBL/GenBank/DDBJ databases">
        <authorList>
            <person name="Durling M."/>
        </authorList>
    </citation>
    <scope>NUCLEOTIDE SEQUENCE</scope>
</reference>
<dbReference type="Proteomes" id="UP000696280">
    <property type="component" value="Unassembled WGS sequence"/>
</dbReference>
<evidence type="ECO:0008006" key="11">
    <source>
        <dbReference type="Google" id="ProtNLM"/>
    </source>
</evidence>
<dbReference type="Pfam" id="PF00400">
    <property type="entry name" value="WD40"/>
    <property type="match status" value="2"/>
</dbReference>
<feature type="repeat" description="WD" evidence="7">
    <location>
        <begin position="840"/>
        <end position="881"/>
    </location>
</feature>
<dbReference type="InterPro" id="IPR001680">
    <property type="entry name" value="WD40_rpt"/>
</dbReference>
<evidence type="ECO:0000256" key="1">
    <source>
        <dbReference type="ARBA" id="ARBA00004496"/>
    </source>
</evidence>
<dbReference type="InterPro" id="IPR015943">
    <property type="entry name" value="WD40/YVTN_repeat-like_dom_sf"/>
</dbReference>
<name>A0A9N9KPD1_9HELO</name>
<protein>
    <recommendedName>
        <fullName evidence="11">WD40 repeat-like protein</fullName>
    </recommendedName>
</protein>
<evidence type="ECO:0000313" key="9">
    <source>
        <dbReference type="EMBL" id="CAG8949680.1"/>
    </source>
</evidence>
<dbReference type="PROSITE" id="PS50294">
    <property type="entry name" value="WD_REPEATS_REGION"/>
    <property type="match status" value="1"/>
</dbReference>
<dbReference type="PANTHER" id="PTHR14344">
    <property type="entry name" value="WD REPEAT PROTEIN"/>
    <property type="match status" value="1"/>
</dbReference>
<accession>A0A9N9KPD1</accession>
<sequence length="1266" mass="136508">MSIKLYIDIPAVPKPDHGHSLLLRASASEKRNAVTKIERHVHTLNPVTALEFYTAGIESRLLLAAEGSFLKVFNAENSKLISQSEVFHEQTIHGIAVNKGSPENGLELVIWGGNSLILLSRLDFEQILHASVTSTAGRAVKVSDWILDVAIWESSCVLVTAHNALLRASFDKTHRPVIEDLPSPSESILYSAHVVWDTPEQILVAAGTVFGEIIYWRGSVAENGSFGDVQTLFTFTGHEGSIFGVNISPIITGHGNEQTRLLASCSDDRAIRIWDLAEDAEKRGVGEKSTLRETGFGENERDAGTSLPGERCLAMVMGHASRIWGVKFLVGISKDLGFPLVNVLSLGEDSTAQQWSLELAEQVDSDVEMGGVEPVFNSGTKHTAKLTHVDTYAFHSGKHIWSSGLVSEGNGIFHIATGGADGKISKYDIKLARKGLSATDTYTQDSEATNEPSNSDVSLSAWDLEEVLNQFSLHGSDNLTTLQPAPDETISDPEPTLESISDESPPKKKKKAKKAPQDAFNRYAFVTTSTFITTTTFGRVFTGQLGVSTTWNEVFLPQSGKGDLRSYSIVEGFPELSTAFLAGANGNVYSYQPGNLIGDIGKVDGKVADMFKIHDIQANTYCLLVTTLSSKVATLFSVKPMADHTIQYTLPDDFVVTAGGMYNGMLILGSRKGSLAIYHPQHPDQPICTWNDQRFSSGDSFTTILVLPPPTEAPEKIYILTTGRNGVYSIFSLGFYSSNEGLSGEIHPVHCGTPSFGPMIEAAWFEDGDLILYGFKSKNFVVWNETKQYEITSVDCGGAHRSYAYSALNNSAGAGHFVYTKASRLYIHSQSKPSHEIIKPGGHGREIKTTAISGDKTFIATGAEDTAIRIWEYSDDSDSDLSPHFTNLAVVQSHTAGIQHLQWHNSTYLLSSGGNEEFFIWSISTIPSFGIGVICEASCPDPSADQDLRIMSFDVTSCPIHLSPDGQESLIISLAYSDSTIRCYIYNKFTGYILIGTGNYTSSCLTQIAHLYIENDTLCLLTASTDGRVPIWNLPLTHQFIGEDLDMENSFHPSPPRLEMISTSKIHQNAIKSLDVQEHGGYIFVVTGGDDNALAISIYQSSNMAAKPQIFILRKAHAAAITGISILPSSFSSHSFNVGEGGFRVVSASNDQRVKEWEVSVGAGKKGYGDGDGGLEVGIRNRGDVFTPVADVGDLAVLVGGGESGYGDGDGGLEVGIRNRGDVFTPVADVGDLAVLVGGGESVGERVLVVGNGMEVWGVGGVGGVV</sequence>
<comment type="similarity">
    <text evidence="6">Belongs to the WD repeat WDR6 family.</text>
</comment>
<proteinExistence type="inferred from homology"/>
<keyword evidence="4" id="KW-0819">tRNA processing</keyword>
<evidence type="ECO:0000256" key="4">
    <source>
        <dbReference type="ARBA" id="ARBA00022694"/>
    </source>
</evidence>
<dbReference type="OrthoDB" id="5594999at2759"/>
<dbReference type="PROSITE" id="PS00678">
    <property type="entry name" value="WD_REPEATS_1"/>
    <property type="match status" value="1"/>
</dbReference>
<evidence type="ECO:0000313" key="10">
    <source>
        <dbReference type="Proteomes" id="UP000696280"/>
    </source>
</evidence>
<keyword evidence="3 7" id="KW-0853">WD repeat</keyword>
<evidence type="ECO:0000256" key="5">
    <source>
        <dbReference type="ARBA" id="ARBA00022737"/>
    </source>
</evidence>
<dbReference type="AlphaFoldDB" id="A0A9N9KPD1"/>
<dbReference type="EMBL" id="CAJVRL010000025">
    <property type="protein sequence ID" value="CAG8949680.1"/>
    <property type="molecule type" value="Genomic_DNA"/>
</dbReference>
<dbReference type="InterPro" id="IPR036322">
    <property type="entry name" value="WD40_repeat_dom_sf"/>
</dbReference>
<dbReference type="GO" id="GO:0005737">
    <property type="term" value="C:cytoplasm"/>
    <property type="evidence" value="ECO:0007669"/>
    <property type="project" value="UniProtKB-SubCell"/>
</dbReference>
<gene>
    <name evidence="9" type="ORF">HYFRA_00003998</name>
</gene>
<comment type="caution">
    <text evidence="9">The sequence shown here is derived from an EMBL/GenBank/DDBJ whole genome shotgun (WGS) entry which is preliminary data.</text>
</comment>
<keyword evidence="2" id="KW-0963">Cytoplasm</keyword>
<evidence type="ECO:0000256" key="3">
    <source>
        <dbReference type="ARBA" id="ARBA00022574"/>
    </source>
</evidence>